<dbReference type="Pfam" id="PF03883">
    <property type="entry name" value="H2O2_YaaD"/>
    <property type="match status" value="1"/>
</dbReference>
<dbReference type="EMBL" id="PPCV01000012">
    <property type="protein sequence ID" value="RXW31176.1"/>
    <property type="molecule type" value="Genomic_DNA"/>
</dbReference>
<proteinExistence type="inferred from homology"/>
<dbReference type="PANTHER" id="PTHR30283:SF4">
    <property type="entry name" value="PEROXIDE STRESS RESISTANCE PROTEIN YAAA"/>
    <property type="match status" value="1"/>
</dbReference>
<reference evidence="2 3" key="1">
    <citation type="submission" date="2018-01" db="EMBL/GenBank/DDBJ databases">
        <title>Lactibacter flavus gen. nov., sp. nov., a novel bacterium of the family Propionibacteriaceae isolated from raw milk and dairy products.</title>
        <authorList>
            <person name="Wenning M."/>
            <person name="Breitenwieser F."/>
            <person name="Huptas C."/>
            <person name="von Neubeck M."/>
            <person name="Busse H.-J."/>
            <person name="Scherer S."/>
        </authorList>
    </citation>
    <scope>NUCLEOTIDE SEQUENCE [LARGE SCALE GENOMIC DNA]</scope>
    <source>
        <strain evidence="2 3">VG341</strain>
    </source>
</reference>
<dbReference type="Proteomes" id="UP000290624">
    <property type="component" value="Unassembled WGS sequence"/>
</dbReference>
<evidence type="ECO:0000313" key="2">
    <source>
        <dbReference type="EMBL" id="RXW31176.1"/>
    </source>
</evidence>
<dbReference type="GO" id="GO:0033194">
    <property type="term" value="P:response to hydroperoxide"/>
    <property type="evidence" value="ECO:0007669"/>
    <property type="project" value="TreeGrafter"/>
</dbReference>
<keyword evidence="3" id="KW-1185">Reference proteome</keyword>
<organism evidence="2 3">
    <name type="scientific">Propioniciclava flava</name>
    <dbReference type="NCBI Taxonomy" id="2072026"/>
    <lineage>
        <taxon>Bacteria</taxon>
        <taxon>Bacillati</taxon>
        <taxon>Actinomycetota</taxon>
        <taxon>Actinomycetes</taxon>
        <taxon>Propionibacteriales</taxon>
        <taxon>Propionibacteriaceae</taxon>
        <taxon>Propioniciclava</taxon>
    </lineage>
</organism>
<evidence type="ECO:0000313" key="3">
    <source>
        <dbReference type="Proteomes" id="UP000290624"/>
    </source>
</evidence>
<dbReference type="PANTHER" id="PTHR30283">
    <property type="entry name" value="PEROXIDE STRESS RESPONSE PROTEIN YAAA"/>
    <property type="match status" value="1"/>
</dbReference>
<protein>
    <recommendedName>
        <fullName evidence="1">UPF0246 protein C1706_13405</fullName>
    </recommendedName>
</protein>
<sequence>MITILSPAKSLDFTSKPATRVFTQPRLVAESSHLIDALRQLSVSEVAGLMRISDELAALNVQRYADFTTPFTRQNARQAILTFDGDVYQGLDAPATFTTRDYTEAQKTVRILSGLYGVLRPLDLMQPYRLEMGIRLRTQRGPSLYAYWGDIPTRLLAEDVAASPGSRVVVNLASEEYSSVVRPRELGVPLVSPRFLDTDARGRRSIVSFYAKRARGAMAAWIVRERIHSRAKLAGFTGLGYRFDAAASTGDAPAFVRSFEDRPLPASA</sequence>
<dbReference type="AlphaFoldDB" id="A0A4Q2EF07"/>
<dbReference type="GO" id="GO:0005829">
    <property type="term" value="C:cytosol"/>
    <property type="evidence" value="ECO:0007669"/>
    <property type="project" value="TreeGrafter"/>
</dbReference>
<gene>
    <name evidence="2" type="ORF">C1706_13405</name>
</gene>
<dbReference type="InterPro" id="IPR005583">
    <property type="entry name" value="YaaA"/>
</dbReference>
<comment type="similarity">
    <text evidence="1">Belongs to the UPF0246 family.</text>
</comment>
<accession>A0A4Q2EF07</accession>
<dbReference type="OrthoDB" id="3210767at2"/>
<name>A0A4Q2EF07_9ACTN</name>
<evidence type="ECO:0000256" key="1">
    <source>
        <dbReference type="HAMAP-Rule" id="MF_00652"/>
    </source>
</evidence>
<dbReference type="HAMAP" id="MF_00652">
    <property type="entry name" value="UPF0246"/>
    <property type="match status" value="1"/>
</dbReference>
<dbReference type="RefSeq" id="WP_129459739.1">
    <property type="nucleotide sequence ID" value="NZ_PPCV01000012.1"/>
</dbReference>
<dbReference type="NCBIfam" id="NF002542">
    <property type="entry name" value="PRK02101.1-3"/>
    <property type="match status" value="1"/>
</dbReference>
<comment type="caution">
    <text evidence="2">The sequence shown here is derived from an EMBL/GenBank/DDBJ whole genome shotgun (WGS) entry which is preliminary data.</text>
</comment>